<organism evidence="1">
    <name type="scientific">marine metagenome</name>
    <dbReference type="NCBI Taxonomy" id="408172"/>
    <lineage>
        <taxon>unclassified sequences</taxon>
        <taxon>metagenomes</taxon>
        <taxon>ecological metagenomes</taxon>
    </lineage>
</organism>
<gene>
    <name evidence="1" type="ORF">METZ01_LOCUS65979</name>
</gene>
<reference evidence="1" key="1">
    <citation type="submission" date="2018-05" db="EMBL/GenBank/DDBJ databases">
        <authorList>
            <person name="Lanie J.A."/>
            <person name="Ng W.-L."/>
            <person name="Kazmierczak K.M."/>
            <person name="Andrzejewski T.M."/>
            <person name="Davidsen T.M."/>
            <person name="Wayne K.J."/>
            <person name="Tettelin H."/>
            <person name="Glass J.I."/>
            <person name="Rusch D."/>
            <person name="Podicherti R."/>
            <person name="Tsui H.-C.T."/>
            <person name="Winkler M.E."/>
        </authorList>
    </citation>
    <scope>NUCLEOTIDE SEQUENCE</scope>
</reference>
<dbReference type="AlphaFoldDB" id="A0A381TAE1"/>
<feature type="non-terminal residue" evidence="1">
    <location>
        <position position="1"/>
    </location>
</feature>
<protein>
    <submittedName>
        <fullName evidence="1">Uncharacterized protein</fullName>
    </submittedName>
</protein>
<accession>A0A381TAE1</accession>
<sequence>VSVFLATLIFCSASYGEESTFEGRWIISLQDKKRVLEGLLEIENINNEWRAYLEGGPVSIEISNNDIVLTADSRDVRGFVFDRKMIGKIDKNIIKGTYTQEGAAAQKEDPGPWRAEREKLKIQKELKPNPSDISGLWVATQQLDFRKYTMALTPNGKKWLENYLPYYDQPDVRCESIGLPALVTYTFPFEIIASEDRYTMIYEYQSKVRRIWMD</sequence>
<name>A0A381TAE1_9ZZZZ</name>
<evidence type="ECO:0000313" key="1">
    <source>
        <dbReference type="EMBL" id="SVA13125.1"/>
    </source>
</evidence>
<dbReference type="EMBL" id="UINC01004275">
    <property type="protein sequence ID" value="SVA13125.1"/>
    <property type="molecule type" value="Genomic_DNA"/>
</dbReference>
<proteinExistence type="predicted"/>
<feature type="non-terminal residue" evidence="1">
    <location>
        <position position="214"/>
    </location>
</feature>